<sequence>MIFCYQARLEFLCFSIIALLCTYKVGASNDNVRSRIFKRTPVESALIGHVIKKTHAANDIECLIHCNNNELCLSYNYKNTGVGLPVCQLSDETKETKPSDLIEIDDFYYYGPIKSPCLDGNPCQNGGTCQAEMNHPTLRHRCVCAAGFNGLNCDSLVTDPKSNFDFIFPRRDSKDYVKLQKMPSLTNFTISFTVNLTLNGDGTFISYATRTYSNAIFFHQRHSKWYLWILNKYMHLKDKSGAFVPTLKADGHWHHVVVTWESHNGKTQLYIDGKLNHTGTGFKTGVTIGGNGLFVLGNDQDGYGTGYKSTDALVGHISRVNVWDKVLSAEVITTLLRSCGNEVGTAVAWNDFRKATTHGLANLNEPSQCT</sequence>
<evidence type="ECO:0000256" key="5">
    <source>
        <dbReference type="ARBA" id="ARBA00022837"/>
    </source>
</evidence>
<dbReference type="SMART" id="SM00181">
    <property type="entry name" value="EGF"/>
    <property type="match status" value="1"/>
</dbReference>
<evidence type="ECO:0000256" key="2">
    <source>
        <dbReference type="ARBA" id="ARBA00006373"/>
    </source>
</evidence>
<evidence type="ECO:0000256" key="9">
    <source>
        <dbReference type="SAM" id="SignalP"/>
    </source>
</evidence>
<comment type="caution">
    <text evidence="8">Lacks conserved residue(s) required for the propagation of feature annotation.</text>
</comment>
<dbReference type="Pfam" id="PF00354">
    <property type="entry name" value="Pentaxin"/>
    <property type="match status" value="1"/>
</dbReference>
<dbReference type="InterPro" id="IPR013320">
    <property type="entry name" value="ConA-like_dom_sf"/>
</dbReference>
<dbReference type="RefSeq" id="XP_028519711.1">
    <property type="nucleotide sequence ID" value="XM_028663910.1"/>
</dbReference>
<dbReference type="InterPro" id="IPR051360">
    <property type="entry name" value="Neuronal_Pentraxin_Related"/>
</dbReference>
<dbReference type="SMART" id="SM00560">
    <property type="entry name" value="LamGL"/>
    <property type="match status" value="1"/>
</dbReference>
<dbReference type="Pfam" id="PF00024">
    <property type="entry name" value="PAN_1"/>
    <property type="match status" value="1"/>
</dbReference>
<feature type="signal peptide" evidence="9">
    <location>
        <begin position="1"/>
        <end position="27"/>
    </location>
</feature>
<organism evidence="12 13">
    <name type="scientific">Exaiptasia diaphana</name>
    <name type="common">Tropical sea anemone</name>
    <name type="synonym">Aiptasia pulchella</name>
    <dbReference type="NCBI Taxonomy" id="2652724"/>
    <lineage>
        <taxon>Eukaryota</taxon>
        <taxon>Metazoa</taxon>
        <taxon>Cnidaria</taxon>
        <taxon>Anthozoa</taxon>
        <taxon>Hexacorallia</taxon>
        <taxon>Actiniaria</taxon>
        <taxon>Aiptasiidae</taxon>
        <taxon>Exaiptasia</taxon>
    </lineage>
</organism>
<evidence type="ECO:0000256" key="1">
    <source>
        <dbReference type="ARBA" id="ARBA00001913"/>
    </source>
</evidence>
<keyword evidence="13" id="KW-1185">Reference proteome</keyword>
<keyword evidence="6 8" id="KW-1015">Disulfide bond</keyword>
<dbReference type="SUPFAM" id="SSF49899">
    <property type="entry name" value="Concanavalin A-like lectins/glucanases"/>
    <property type="match status" value="1"/>
</dbReference>
<proteinExistence type="inferred from homology"/>
<dbReference type="PROSITE" id="PS01186">
    <property type="entry name" value="EGF_2"/>
    <property type="match status" value="1"/>
</dbReference>
<keyword evidence="4 9" id="KW-0732">Signal</keyword>
<keyword evidence="3" id="KW-0479">Metal-binding</keyword>
<dbReference type="Gene3D" id="2.10.25.10">
    <property type="entry name" value="Laminin"/>
    <property type="match status" value="1"/>
</dbReference>
<accession>A0A913Z015</accession>
<protein>
    <submittedName>
        <fullName evidence="12">Uncharacterized protein</fullName>
    </submittedName>
</protein>
<feature type="disulfide bond" evidence="8">
    <location>
        <begin position="144"/>
        <end position="153"/>
    </location>
</feature>
<dbReference type="PROSITE" id="PS00022">
    <property type="entry name" value="EGF_1"/>
    <property type="match status" value="1"/>
</dbReference>
<dbReference type="EnsemblMetazoa" id="XM_028663910.1">
    <property type="protein sequence ID" value="XP_028519711.1"/>
    <property type="gene ID" value="LOC110252740"/>
</dbReference>
<dbReference type="OMA" id="PRCKSAN"/>
<evidence type="ECO:0000259" key="11">
    <source>
        <dbReference type="PROSITE" id="PS51828"/>
    </source>
</evidence>
<dbReference type="InterPro" id="IPR000742">
    <property type="entry name" value="EGF"/>
</dbReference>
<evidence type="ECO:0000256" key="4">
    <source>
        <dbReference type="ARBA" id="ARBA00022729"/>
    </source>
</evidence>
<dbReference type="PRINTS" id="PR00895">
    <property type="entry name" value="PENTAXIN"/>
</dbReference>
<dbReference type="AlphaFoldDB" id="A0A913Z015"/>
<dbReference type="CDD" id="cd00054">
    <property type="entry name" value="EGF_CA"/>
    <property type="match status" value="1"/>
</dbReference>
<dbReference type="EnsemblMetazoa" id="XM_021059934.2">
    <property type="protein sequence ID" value="XP_020915593.1"/>
    <property type="gene ID" value="LOC110252740"/>
</dbReference>
<keyword evidence="5" id="KW-0106">Calcium</keyword>
<comment type="similarity">
    <text evidence="2">Belongs to the EGF domain peptide family.</text>
</comment>
<keyword evidence="8" id="KW-0245">EGF-like domain</keyword>
<reference evidence="12" key="1">
    <citation type="submission" date="2022-11" db="UniProtKB">
        <authorList>
            <consortium name="EnsemblMetazoa"/>
        </authorList>
    </citation>
    <scope>IDENTIFICATION</scope>
</reference>
<evidence type="ECO:0000313" key="12">
    <source>
        <dbReference type="EnsemblMetazoa" id="XP_028519711.1"/>
    </source>
</evidence>
<dbReference type="RefSeq" id="XP_020915593.1">
    <property type="nucleotide sequence ID" value="XM_021059934.2"/>
</dbReference>
<dbReference type="KEGG" id="epa:110252740"/>
<dbReference type="GeneID" id="110252740"/>
<dbReference type="SUPFAM" id="SSF57414">
    <property type="entry name" value="Hairpin loop containing domain-like"/>
    <property type="match status" value="1"/>
</dbReference>
<feature type="domain" description="Pentraxin (PTX)" evidence="11">
    <location>
        <begin position="162"/>
        <end position="370"/>
    </location>
</feature>
<dbReference type="EnsemblMetazoa" id="XM_021061386.2">
    <property type="protein sequence ID" value="XP_020917045.1"/>
    <property type="gene ID" value="LOC110252740"/>
</dbReference>
<dbReference type="InterPro" id="IPR006558">
    <property type="entry name" value="LamG-like"/>
</dbReference>
<dbReference type="Pfam" id="PF00008">
    <property type="entry name" value="EGF"/>
    <property type="match status" value="1"/>
</dbReference>
<evidence type="ECO:0000313" key="13">
    <source>
        <dbReference type="Proteomes" id="UP000887567"/>
    </source>
</evidence>
<evidence type="ECO:0000256" key="6">
    <source>
        <dbReference type="ARBA" id="ARBA00023157"/>
    </source>
</evidence>
<dbReference type="InterPro" id="IPR003609">
    <property type="entry name" value="Pan_app"/>
</dbReference>
<feature type="chain" id="PRO_5038275576" evidence="9">
    <location>
        <begin position="28"/>
        <end position="370"/>
    </location>
</feature>
<dbReference type="InterPro" id="IPR001759">
    <property type="entry name" value="PTX_dom"/>
</dbReference>
<dbReference type="PROSITE" id="PS51828">
    <property type="entry name" value="PTX_2"/>
    <property type="match status" value="1"/>
</dbReference>
<evidence type="ECO:0000259" key="10">
    <source>
        <dbReference type="PROSITE" id="PS50026"/>
    </source>
</evidence>
<dbReference type="Proteomes" id="UP000887567">
    <property type="component" value="Unplaced"/>
</dbReference>
<dbReference type="RefSeq" id="XP_020916330.1">
    <property type="nucleotide sequence ID" value="XM_021060671.2"/>
</dbReference>
<name>A0A913Z015_EXADI</name>
<evidence type="ECO:0000256" key="7">
    <source>
        <dbReference type="ARBA" id="ARBA00023180"/>
    </source>
</evidence>
<dbReference type="GO" id="GO:0046872">
    <property type="term" value="F:metal ion binding"/>
    <property type="evidence" value="ECO:0007669"/>
    <property type="project" value="UniProtKB-KW"/>
</dbReference>
<evidence type="ECO:0000256" key="8">
    <source>
        <dbReference type="PROSITE-ProRule" id="PRU00076"/>
    </source>
</evidence>
<dbReference type="OrthoDB" id="5972265at2759"/>
<dbReference type="SMART" id="SM00159">
    <property type="entry name" value="PTX"/>
    <property type="match status" value="1"/>
</dbReference>
<dbReference type="EnsemblMetazoa" id="XM_021060671.2">
    <property type="protein sequence ID" value="XP_020916330.1"/>
    <property type="gene ID" value="LOC110252740"/>
</dbReference>
<dbReference type="PROSITE" id="PS50026">
    <property type="entry name" value="EGF_3"/>
    <property type="match status" value="1"/>
</dbReference>
<dbReference type="SUPFAM" id="SSF57196">
    <property type="entry name" value="EGF/Laminin"/>
    <property type="match status" value="1"/>
</dbReference>
<dbReference type="PANTHER" id="PTHR19277:SF161">
    <property type="entry name" value="LAMININ G DOMAIN-CONTAINING PROTEIN"/>
    <property type="match status" value="1"/>
</dbReference>
<comment type="cofactor">
    <cofactor evidence="1">
        <name>Ca(2+)</name>
        <dbReference type="ChEBI" id="CHEBI:29108"/>
    </cofactor>
</comment>
<dbReference type="RefSeq" id="XP_020917045.1">
    <property type="nucleotide sequence ID" value="XM_021061386.2"/>
</dbReference>
<feature type="domain" description="EGF-like" evidence="10">
    <location>
        <begin position="113"/>
        <end position="154"/>
    </location>
</feature>
<keyword evidence="7" id="KW-0325">Glycoprotein</keyword>
<dbReference type="PANTHER" id="PTHR19277">
    <property type="entry name" value="PENTRAXIN"/>
    <property type="match status" value="1"/>
</dbReference>
<evidence type="ECO:0000256" key="3">
    <source>
        <dbReference type="ARBA" id="ARBA00022723"/>
    </source>
</evidence>
<dbReference type="Gene3D" id="2.60.120.200">
    <property type="match status" value="1"/>
</dbReference>